<reference evidence="3" key="1">
    <citation type="journal article" date="2019" name="Int. J. Syst. Evol. Microbiol.">
        <title>The Global Catalogue of Microorganisms (GCM) 10K type strain sequencing project: providing services to taxonomists for standard genome sequencing and annotation.</title>
        <authorList>
            <consortium name="The Broad Institute Genomics Platform"/>
            <consortium name="The Broad Institute Genome Sequencing Center for Infectious Disease"/>
            <person name="Wu L."/>
            <person name="Ma J."/>
        </authorList>
    </citation>
    <scope>NUCLEOTIDE SEQUENCE [LARGE SCALE GENOMIC DNA]</scope>
    <source>
        <strain evidence="3">CGMCC 1.15339</strain>
    </source>
</reference>
<evidence type="ECO:0000313" key="2">
    <source>
        <dbReference type="EMBL" id="GGB57187.1"/>
    </source>
</evidence>
<name>A0ABQ1J3M4_9GAMM</name>
<comment type="caution">
    <text evidence="2">The sequence shown here is derived from an EMBL/GenBank/DDBJ whole genome shotgun (WGS) entry which is preliminary data.</text>
</comment>
<gene>
    <name evidence="2" type="ORF">GCM10011607_17200</name>
</gene>
<feature type="transmembrane region" description="Helical" evidence="1">
    <location>
        <begin position="27"/>
        <end position="45"/>
    </location>
</feature>
<keyword evidence="1" id="KW-0472">Membrane</keyword>
<dbReference type="EMBL" id="BMII01000012">
    <property type="protein sequence ID" value="GGB57187.1"/>
    <property type="molecule type" value="Genomic_DNA"/>
</dbReference>
<protein>
    <submittedName>
        <fullName evidence="2">Uncharacterized protein</fullName>
    </submittedName>
</protein>
<accession>A0ABQ1J3M4</accession>
<keyword evidence="1" id="KW-1133">Transmembrane helix</keyword>
<evidence type="ECO:0000313" key="3">
    <source>
        <dbReference type="Proteomes" id="UP000617555"/>
    </source>
</evidence>
<dbReference type="Proteomes" id="UP000617555">
    <property type="component" value="Unassembled WGS sequence"/>
</dbReference>
<organism evidence="2 3">
    <name type="scientific">Shewanella inventionis</name>
    <dbReference type="NCBI Taxonomy" id="1738770"/>
    <lineage>
        <taxon>Bacteria</taxon>
        <taxon>Pseudomonadati</taxon>
        <taxon>Pseudomonadota</taxon>
        <taxon>Gammaproteobacteria</taxon>
        <taxon>Alteromonadales</taxon>
        <taxon>Shewanellaceae</taxon>
        <taxon>Shewanella</taxon>
    </lineage>
</organism>
<dbReference type="RefSeq" id="WP_188738942.1">
    <property type="nucleotide sequence ID" value="NZ_BMII01000012.1"/>
</dbReference>
<proteinExistence type="predicted"/>
<keyword evidence="3" id="KW-1185">Reference proteome</keyword>
<evidence type="ECO:0000256" key="1">
    <source>
        <dbReference type="SAM" id="Phobius"/>
    </source>
</evidence>
<keyword evidence="1" id="KW-0812">Transmembrane</keyword>
<sequence>MTCFETSQEGTNRHLNTLDQQHLSKPLIYALVMHGILIVLIGWFWQKDAKQKMAELTPPLKHTTIKSYLITSKQYQLQLNKNESLLPAKPIQAVPEQTQAPTAKKPDLKAPILATTTPISPQSKPQQTQASNQVNQTVSTHTVQSAKTLKQAASKYIQQQNNQQFEQLIGSQNALQNNPIGTMSEMDAELDFIELIPKVDTSQPHTLDHKLDPNRIVKQGDYCYRVVDLATQVNPHGWGLGFAEFCGEDKQKQQLTEAINNRVSKVK</sequence>